<dbReference type="Proteomes" id="UP000596661">
    <property type="component" value="Chromosome 1"/>
</dbReference>
<evidence type="ECO:0000313" key="2">
    <source>
        <dbReference type="EnsemblPlants" id="cds.evm.model.01.2624"/>
    </source>
</evidence>
<evidence type="ECO:0000313" key="3">
    <source>
        <dbReference type="Proteomes" id="UP000596661"/>
    </source>
</evidence>
<evidence type="ECO:0000256" key="1">
    <source>
        <dbReference type="SAM" id="Phobius"/>
    </source>
</evidence>
<organism evidence="2 3">
    <name type="scientific">Cannabis sativa</name>
    <name type="common">Hemp</name>
    <name type="synonym">Marijuana</name>
    <dbReference type="NCBI Taxonomy" id="3483"/>
    <lineage>
        <taxon>Eukaryota</taxon>
        <taxon>Viridiplantae</taxon>
        <taxon>Streptophyta</taxon>
        <taxon>Embryophyta</taxon>
        <taxon>Tracheophyta</taxon>
        <taxon>Spermatophyta</taxon>
        <taxon>Magnoliopsida</taxon>
        <taxon>eudicotyledons</taxon>
        <taxon>Gunneridae</taxon>
        <taxon>Pentapetalae</taxon>
        <taxon>rosids</taxon>
        <taxon>fabids</taxon>
        <taxon>Rosales</taxon>
        <taxon>Cannabaceae</taxon>
        <taxon>Cannabis</taxon>
    </lineage>
</organism>
<name>A0A803NLX9_CANSA</name>
<protein>
    <submittedName>
        <fullName evidence="2">Uncharacterized protein</fullName>
    </submittedName>
</protein>
<accession>A0A803NLX9</accession>
<feature type="transmembrane region" description="Helical" evidence="1">
    <location>
        <begin position="110"/>
        <end position="130"/>
    </location>
</feature>
<dbReference type="Gramene" id="evm.model.01.2624">
    <property type="protein sequence ID" value="cds.evm.model.01.2624"/>
    <property type="gene ID" value="evm.TU.01.2624"/>
</dbReference>
<keyword evidence="3" id="KW-1185">Reference proteome</keyword>
<reference evidence="2" key="1">
    <citation type="submission" date="2018-11" db="EMBL/GenBank/DDBJ databases">
        <authorList>
            <person name="Grassa J C."/>
        </authorList>
    </citation>
    <scope>NUCLEOTIDE SEQUENCE [LARGE SCALE GENOMIC DNA]</scope>
</reference>
<proteinExistence type="predicted"/>
<dbReference type="AlphaFoldDB" id="A0A803NLX9"/>
<keyword evidence="1" id="KW-1133">Transmembrane helix</keyword>
<keyword evidence="1" id="KW-0472">Membrane</keyword>
<sequence length="131" mass="14170">MLEAPQISSIPTEETHFPRRGYRATPVVCSLSDREGTTTSSLEEARALLSILLIEPPTWAVCRVNGRLDPEMAAVVGVVMGSLMVRLLFLVALLAIGWGEWDSGMEIPLPLSMCVIVEVTIMGCGITGWLA</sequence>
<feature type="transmembrane region" description="Helical" evidence="1">
    <location>
        <begin position="73"/>
        <end position="98"/>
    </location>
</feature>
<dbReference type="EnsemblPlants" id="evm.model.01.2624">
    <property type="protein sequence ID" value="cds.evm.model.01.2624"/>
    <property type="gene ID" value="evm.TU.01.2624"/>
</dbReference>
<dbReference type="EMBL" id="UZAU01000077">
    <property type="status" value="NOT_ANNOTATED_CDS"/>
    <property type="molecule type" value="Genomic_DNA"/>
</dbReference>
<keyword evidence="1" id="KW-0812">Transmembrane</keyword>
<reference evidence="2" key="2">
    <citation type="submission" date="2021-03" db="UniProtKB">
        <authorList>
            <consortium name="EnsemblPlants"/>
        </authorList>
    </citation>
    <scope>IDENTIFICATION</scope>
</reference>